<organism evidence="1 2">
    <name type="scientific">Sphingomonas aurantiaca</name>
    <dbReference type="NCBI Taxonomy" id="185949"/>
    <lineage>
        <taxon>Bacteria</taxon>
        <taxon>Pseudomonadati</taxon>
        <taxon>Pseudomonadota</taxon>
        <taxon>Alphaproteobacteria</taxon>
        <taxon>Sphingomonadales</taxon>
        <taxon>Sphingomonadaceae</taxon>
        <taxon>Sphingomonas</taxon>
    </lineage>
</organism>
<protein>
    <submittedName>
        <fullName evidence="1">Uncharacterized protein</fullName>
    </submittedName>
</protein>
<evidence type="ECO:0000313" key="2">
    <source>
        <dbReference type="Proteomes" id="UP000326857"/>
    </source>
</evidence>
<dbReference type="Proteomes" id="UP000326857">
    <property type="component" value="Unassembled WGS sequence"/>
</dbReference>
<gene>
    <name evidence="1" type="ORF">SPHINGO391_390262</name>
</gene>
<reference evidence="1 2" key="1">
    <citation type="submission" date="2019-09" db="EMBL/GenBank/DDBJ databases">
        <authorList>
            <person name="Dittami M. S."/>
        </authorList>
    </citation>
    <scope>NUCLEOTIDE SEQUENCE [LARGE SCALE GENOMIC DNA]</scope>
    <source>
        <strain evidence="1">SPHINGO391</strain>
    </source>
</reference>
<proteinExistence type="predicted"/>
<evidence type="ECO:0000313" key="1">
    <source>
        <dbReference type="EMBL" id="VVT09044.1"/>
    </source>
</evidence>
<name>A0A5E7YRM1_9SPHN</name>
<sequence>MATRCNETLSLLKAFATENGWVAVFPFADGPVE</sequence>
<dbReference type="EMBL" id="CABVLI010000033">
    <property type="protein sequence ID" value="VVT09044.1"/>
    <property type="molecule type" value="Genomic_DNA"/>
</dbReference>
<accession>A0A5E7YRM1</accession>
<dbReference type="AlphaFoldDB" id="A0A5E7YRM1"/>